<feature type="transmembrane region" description="Helical" evidence="2">
    <location>
        <begin position="94"/>
        <end position="116"/>
    </location>
</feature>
<feature type="transmembrane region" description="Helical" evidence="2">
    <location>
        <begin position="318"/>
        <end position="339"/>
    </location>
</feature>
<feature type="transmembrane region" description="Helical" evidence="2">
    <location>
        <begin position="475"/>
        <end position="493"/>
    </location>
</feature>
<feature type="transmembrane region" description="Helical" evidence="2">
    <location>
        <begin position="240"/>
        <end position="262"/>
    </location>
</feature>
<protein>
    <submittedName>
        <fullName evidence="3">Uncharacterized protein</fullName>
    </submittedName>
</protein>
<keyword evidence="2" id="KW-1133">Transmembrane helix</keyword>
<feature type="coiled-coil region" evidence="1">
    <location>
        <begin position="539"/>
        <end position="566"/>
    </location>
</feature>
<proteinExistence type="predicted"/>
<gene>
    <name evidence="3" type="ORF">LCGC14_0554260</name>
</gene>
<feature type="transmembrane region" description="Helical" evidence="2">
    <location>
        <begin position="381"/>
        <end position="403"/>
    </location>
</feature>
<feature type="transmembrane region" description="Helical" evidence="2">
    <location>
        <begin position="200"/>
        <end position="219"/>
    </location>
</feature>
<dbReference type="EMBL" id="LAZR01000770">
    <property type="protein sequence ID" value="KKN58237.1"/>
    <property type="molecule type" value="Genomic_DNA"/>
</dbReference>
<reference evidence="3" key="1">
    <citation type="journal article" date="2015" name="Nature">
        <title>Complex archaea that bridge the gap between prokaryotes and eukaryotes.</title>
        <authorList>
            <person name="Spang A."/>
            <person name="Saw J.H."/>
            <person name="Jorgensen S.L."/>
            <person name="Zaremba-Niedzwiedzka K."/>
            <person name="Martijn J."/>
            <person name="Lind A.E."/>
            <person name="van Eijk R."/>
            <person name="Schleper C."/>
            <person name="Guy L."/>
            <person name="Ettema T.J."/>
        </authorList>
    </citation>
    <scope>NUCLEOTIDE SEQUENCE</scope>
</reference>
<organism evidence="3">
    <name type="scientific">marine sediment metagenome</name>
    <dbReference type="NCBI Taxonomy" id="412755"/>
    <lineage>
        <taxon>unclassified sequences</taxon>
        <taxon>metagenomes</taxon>
        <taxon>ecological metagenomes</taxon>
    </lineage>
</organism>
<comment type="caution">
    <text evidence="3">The sequence shown here is derived from an EMBL/GenBank/DDBJ whole genome shotgun (WGS) entry which is preliminary data.</text>
</comment>
<feature type="transmembrane region" description="Helical" evidence="2">
    <location>
        <begin position="35"/>
        <end position="57"/>
    </location>
</feature>
<evidence type="ECO:0000313" key="3">
    <source>
        <dbReference type="EMBL" id="KKN58237.1"/>
    </source>
</evidence>
<name>A0A0F9S7J3_9ZZZZ</name>
<feature type="transmembrane region" description="Helical" evidence="2">
    <location>
        <begin position="6"/>
        <end position="28"/>
    </location>
</feature>
<feature type="transmembrane region" description="Helical" evidence="2">
    <location>
        <begin position="162"/>
        <end position="180"/>
    </location>
</feature>
<feature type="transmembrane region" description="Helical" evidence="2">
    <location>
        <begin position="410"/>
        <end position="429"/>
    </location>
</feature>
<dbReference type="AlphaFoldDB" id="A0A0F9S7J3"/>
<accession>A0A0F9S7J3</accession>
<keyword evidence="1" id="KW-0175">Coiled coil</keyword>
<feature type="transmembrane region" description="Helical" evidence="2">
    <location>
        <begin position="268"/>
        <end position="298"/>
    </location>
</feature>
<sequence>MTALEFIITLLLNLLPIVILIIPLFFIWKKTVGKLYFRIVLGILVFFVIYWVLPIIFQTGQAVDVLIVPPAEVGNVGYGIAFIFARFGTLITTFFSYPIITLPFIFFVAPFISFLISWNKVRKEEGTLDIKLKELSYEISESPIERTKRELLRNSWKREKEILKLMIVILPISLYLLQVILEISNLQNESITTGETTLGWFLEILFVYLATFILSIELLSSSQVALRGRFFGEKIKEHTFRSLYTIGVPMSIFSIILFIIQYQESVVIIIYFFAYFMMASIIFILFLDIFEPVSIFIFVKLINWWKKRKVKKVDYSNFYYMVIFGALAIVTYLLLNLILTNIGYYSFFGKPGSIEEGLIYEAGEFTKNNPSLYHTLQYDLVIIYGILVTDIASTIILTIFLVYGLKFVRSLGVGIITFIPFIIGISLVLGGSTNYWLTGKTSVTQIFGFDFYTLRTASLTVNVPDFLNVLAAPYLNTRYIFNVLIWGYIIFFFKKSFKSKNIPVGEEFIEKIIYSTISDFISFDAYIEIDASYLITKDKDISTKDIEKEREEIKEILKNLESHKLLIELKPEDEKEKRRFYFTLRYLYQNKFIKIWRPELSYLFEKAEIQGLYIIYDDGRGVYNYSFRSDFIQDPGLVSGMFSAITSFVKEMTKSTETLKKIDHGDITILIEYGKRIFGALFIKGTQSSEVRAPLKEFVQNFEERYQDILKDWTGALTHFNSDENNKLVEDTFKQD</sequence>
<evidence type="ECO:0000256" key="2">
    <source>
        <dbReference type="SAM" id="Phobius"/>
    </source>
</evidence>
<keyword evidence="2" id="KW-0472">Membrane</keyword>
<evidence type="ECO:0000256" key="1">
    <source>
        <dbReference type="SAM" id="Coils"/>
    </source>
</evidence>
<keyword evidence="2" id="KW-0812">Transmembrane</keyword>